<accession>A0AA39WDK8</accession>
<keyword evidence="3" id="KW-1185">Reference proteome</keyword>
<evidence type="ECO:0000256" key="1">
    <source>
        <dbReference type="SAM" id="SignalP"/>
    </source>
</evidence>
<dbReference type="AlphaFoldDB" id="A0AA39WDK8"/>
<evidence type="ECO:0008006" key="4">
    <source>
        <dbReference type="Google" id="ProtNLM"/>
    </source>
</evidence>
<keyword evidence="1" id="KW-0732">Signal</keyword>
<evidence type="ECO:0000313" key="3">
    <source>
        <dbReference type="Proteomes" id="UP001175000"/>
    </source>
</evidence>
<dbReference type="EMBL" id="JAULSU010000006">
    <property type="protein sequence ID" value="KAK0613434.1"/>
    <property type="molecule type" value="Genomic_DNA"/>
</dbReference>
<evidence type="ECO:0000313" key="2">
    <source>
        <dbReference type="EMBL" id="KAK0613434.1"/>
    </source>
</evidence>
<name>A0AA39WDK8_9PEZI</name>
<comment type="caution">
    <text evidence="2">The sequence shown here is derived from an EMBL/GenBank/DDBJ whole genome shotgun (WGS) entry which is preliminary data.</text>
</comment>
<gene>
    <name evidence="2" type="ORF">B0T14DRAFT_526238</name>
</gene>
<proteinExistence type="predicted"/>
<protein>
    <recommendedName>
        <fullName evidence="4">Secreted protein</fullName>
    </recommendedName>
</protein>
<organism evidence="2 3">
    <name type="scientific">Immersiella caudata</name>
    <dbReference type="NCBI Taxonomy" id="314043"/>
    <lineage>
        <taxon>Eukaryota</taxon>
        <taxon>Fungi</taxon>
        <taxon>Dikarya</taxon>
        <taxon>Ascomycota</taxon>
        <taxon>Pezizomycotina</taxon>
        <taxon>Sordariomycetes</taxon>
        <taxon>Sordariomycetidae</taxon>
        <taxon>Sordariales</taxon>
        <taxon>Lasiosphaeriaceae</taxon>
        <taxon>Immersiella</taxon>
    </lineage>
</organism>
<dbReference type="Proteomes" id="UP001175000">
    <property type="component" value="Unassembled WGS sequence"/>
</dbReference>
<sequence>MPPEEAFWKLLSLFWQFLPGISAFGQFEAQSSHSSGFLVVRETAVALSVHLPCPSVLQRRPRTNWFEPQLLRPRLPATAWGALPSEPDGIRYAVVTEPYV</sequence>
<feature type="signal peptide" evidence="1">
    <location>
        <begin position="1"/>
        <end position="23"/>
    </location>
</feature>
<feature type="chain" id="PRO_5041438268" description="Secreted protein" evidence="1">
    <location>
        <begin position="24"/>
        <end position="100"/>
    </location>
</feature>
<reference evidence="2" key="1">
    <citation type="submission" date="2023-06" db="EMBL/GenBank/DDBJ databases">
        <title>Genome-scale phylogeny and comparative genomics of the fungal order Sordariales.</title>
        <authorList>
            <consortium name="Lawrence Berkeley National Laboratory"/>
            <person name="Hensen N."/>
            <person name="Bonometti L."/>
            <person name="Westerberg I."/>
            <person name="Brannstrom I.O."/>
            <person name="Guillou S."/>
            <person name="Cros-Aarteil S."/>
            <person name="Calhoun S."/>
            <person name="Haridas S."/>
            <person name="Kuo A."/>
            <person name="Mondo S."/>
            <person name="Pangilinan J."/>
            <person name="Riley R."/>
            <person name="Labutti K."/>
            <person name="Andreopoulos B."/>
            <person name="Lipzen A."/>
            <person name="Chen C."/>
            <person name="Yanf M."/>
            <person name="Daum C."/>
            <person name="Ng V."/>
            <person name="Clum A."/>
            <person name="Steindorff A."/>
            <person name="Ohm R."/>
            <person name="Martin F."/>
            <person name="Silar P."/>
            <person name="Natvig D."/>
            <person name="Lalanne C."/>
            <person name="Gautier V."/>
            <person name="Ament-Velasquez S.L."/>
            <person name="Kruys A."/>
            <person name="Hutchinson M.I."/>
            <person name="Powell A.J."/>
            <person name="Barry K."/>
            <person name="Miller A.N."/>
            <person name="Grigoriev I.V."/>
            <person name="Debuchy R."/>
            <person name="Gladieux P."/>
            <person name="Thoren M.H."/>
            <person name="Johannesson H."/>
        </authorList>
    </citation>
    <scope>NUCLEOTIDE SEQUENCE</scope>
    <source>
        <strain evidence="2">CBS 606.72</strain>
    </source>
</reference>